<gene>
    <name evidence="1" type="ORF">ADJ77_08830</name>
    <name evidence="2" type="ORF">J5A51_04670</name>
</gene>
<keyword evidence="4" id="KW-1185">Reference proteome</keyword>
<dbReference type="EMBL" id="CP072369">
    <property type="protein sequence ID" value="QUB85557.1"/>
    <property type="molecule type" value="Genomic_DNA"/>
</dbReference>
<sequence>MIFAEKEDSEELYTFYSTIEVQYCTKEELENGSLSDSLIEKKKAFAEKQIGKAFEINLYKFTVRELTNDRYIAFRVSESRDYYDLDVQIDDYFIASYMTKQDVIMGIKYSITMKGLKGLASGVLQDYSTEKITEELFFSKPIPEKPHFDIPYNKYSNLTDSYIINEVAIEDVRKGCNLAYLIEDREISHYEFDMYIQQIEDYRLRVRKTKDRNESLRKKFFFWEPKEIVEELELNSEVIVLFRDCIILGKSNPTECIKADFAYMEECEKRLKKRYMGEDMVKIELRDDWKEFILALGKKYKGKKVIKPVIKNDI</sequence>
<reference evidence="2 4" key="2">
    <citation type="submission" date="2021-03" db="EMBL/GenBank/DDBJ databases">
        <title>Human Oral Microbial Genomes.</title>
        <authorList>
            <person name="Johnston C.D."/>
            <person name="Chen T."/>
            <person name="Dewhirst F.E."/>
        </authorList>
    </citation>
    <scope>NUCLEOTIDE SEQUENCE [LARGE SCALE GENOMIC DNA]</scope>
    <source>
        <strain evidence="2 4">W1435</strain>
    </source>
</reference>
<dbReference type="EMBL" id="CP012075">
    <property type="protein sequence ID" value="AKU69941.1"/>
    <property type="molecule type" value="Genomic_DNA"/>
</dbReference>
<organism evidence="1 3">
    <name type="scientific">Prevotella fusca JCM 17724</name>
    <dbReference type="NCBI Taxonomy" id="1236517"/>
    <lineage>
        <taxon>Bacteria</taxon>
        <taxon>Pseudomonadati</taxon>
        <taxon>Bacteroidota</taxon>
        <taxon>Bacteroidia</taxon>
        <taxon>Bacteroidales</taxon>
        <taxon>Prevotellaceae</taxon>
        <taxon>Prevotella</taxon>
    </lineage>
</organism>
<proteinExistence type="predicted"/>
<protein>
    <submittedName>
        <fullName evidence="1">Uncharacterized protein</fullName>
    </submittedName>
</protein>
<name>A0A0K1NMN1_9BACT</name>
<evidence type="ECO:0000313" key="4">
    <source>
        <dbReference type="Proteomes" id="UP000682005"/>
    </source>
</evidence>
<evidence type="ECO:0000313" key="3">
    <source>
        <dbReference type="Proteomes" id="UP000060345"/>
    </source>
</evidence>
<dbReference type="RefSeq" id="WP_050696299.1">
    <property type="nucleotide sequence ID" value="NZ_CP012075.1"/>
</dbReference>
<dbReference type="STRING" id="1236517.ADJ77_08830"/>
<evidence type="ECO:0000313" key="1">
    <source>
        <dbReference type="EMBL" id="AKU69941.1"/>
    </source>
</evidence>
<dbReference type="KEGG" id="pfus:ADJ77_08830"/>
<dbReference type="Proteomes" id="UP000060345">
    <property type="component" value="Chromosome 2"/>
</dbReference>
<reference evidence="1 3" key="1">
    <citation type="submission" date="2015-07" db="EMBL/GenBank/DDBJ databases">
        <authorList>
            <person name="Noorani M."/>
        </authorList>
    </citation>
    <scope>NUCLEOTIDE SEQUENCE [LARGE SCALE GENOMIC DNA]</scope>
    <source>
        <strain evidence="1 3">W1435</strain>
    </source>
</reference>
<dbReference type="Proteomes" id="UP000682005">
    <property type="component" value="Chromosome 2"/>
</dbReference>
<evidence type="ECO:0000313" key="2">
    <source>
        <dbReference type="EMBL" id="QUB85557.1"/>
    </source>
</evidence>
<accession>A0A0K1NMN1</accession>
<dbReference type="AlphaFoldDB" id="A0A0K1NMN1"/>